<dbReference type="Proteomes" id="UP000887577">
    <property type="component" value="Unplaced"/>
</dbReference>
<evidence type="ECO:0000313" key="7">
    <source>
        <dbReference type="WBParaSite" id="PSU_v2.g16376.t1"/>
    </source>
</evidence>
<keyword evidence="4" id="KW-0472">Membrane</keyword>
<dbReference type="Pfam" id="PF13855">
    <property type="entry name" value="LRR_8"/>
    <property type="match status" value="2"/>
</dbReference>
<dbReference type="PROSITE" id="PS51450">
    <property type="entry name" value="LRR"/>
    <property type="match status" value="4"/>
</dbReference>
<evidence type="ECO:0000256" key="3">
    <source>
        <dbReference type="ARBA" id="ARBA00022737"/>
    </source>
</evidence>
<dbReference type="GO" id="GO:0031012">
    <property type="term" value="C:extracellular matrix"/>
    <property type="evidence" value="ECO:0007669"/>
    <property type="project" value="TreeGrafter"/>
</dbReference>
<feature type="signal peptide" evidence="5">
    <location>
        <begin position="1"/>
        <end position="21"/>
    </location>
</feature>
<evidence type="ECO:0000256" key="5">
    <source>
        <dbReference type="SAM" id="SignalP"/>
    </source>
</evidence>
<dbReference type="SMART" id="SM00369">
    <property type="entry name" value="LRR_TYP"/>
    <property type="match status" value="8"/>
</dbReference>
<dbReference type="AlphaFoldDB" id="A0A914YGB4"/>
<keyword evidence="3" id="KW-0677">Repeat</keyword>
<keyword evidence="6" id="KW-1185">Reference proteome</keyword>
<dbReference type="InterPro" id="IPR003591">
    <property type="entry name" value="Leu-rich_rpt_typical-subtyp"/>
</dbReference>
<evidence type="ECO:0000256" key="2">
    <source>
        <dbReference type="ARBA" id="ARBA00022729"/>
    </source>
</evidence>
<dbReference type="SMART" id="SM00364">
    <property type="entry name" value="LRR_BAC"/>
    <property type="match status" value="6"/>
</dbReference>
<dbReference type="Pfam" id="PF13516">
    <property type="entry name" value="LRR_6"/>
    <property type="match status" value="1"/>
</dbReference>
<keyword evidence="1" id="KW-0433">Leucine-rich repeat</keyword>
<dbReference type="PRINTS" id="PR00019">
    <property type="entry name" value="LEURICHRPT"/>
</dbReference>
<evidence type="ECO:0000256" key="1">
    <source>
        <dbReference type="ARBA" id="ARBA00022614"/>
    </source>
</evidence>
<proteinExistence type="predicted"/>
<dbReference type="InterPro" id="IPR001611">
    <property type="entry name" value="Leu-rich_rpt"/>
</dbReference>
<evidence type="ECO:0000256" key="4">
    <source>
        <dbReference type="SAM" id="Phobius"/>
    </source>
</evidence>
<dbReference type="SUPFAM" id="SSF52058">
    <property type="entry name" value="L domain-like"/>
    <property type="match status" value="2"/>
</dbReference>
<dbReference type="WBParaSite" id="PSU_v2.g16376.t1">
    <property type="protein sequence ID" value="PSU_v2.g16376.t1"/>
    <property type="gene ID" value="PSU_v2.g16376"/>
</dbReference>
<sequence>MMKLLISLLIFKSLLIPLSYAFPPAISFSPYKFPGPVEHHSICKYCLCDQHQKSVICAGAHIIINTVHLPSWTTVFHVHNVSLSRLPHFGYSPELKVLRINFCGMKEIHPLSFVPLPNLETIHFADNEISGISETLFGRLEKLRIINLARNKIQDLNNVELSLPDNVILDQLVLDGNPIEIGVKIGTQIWPKMRQLHMSNTRMEKLNGTHIVFEASESCPNSSCRTIIIPSIFWTHLVTADFGQNSHLEVHPTTMPLLANLTALNLASTQIPIGISTLFHPEANLRHLDLHGAKLDVGENNKFWQFCSNRLEWLDISQIGLTKLHIGNHCTSLQWLFVSSNKIESAIIEAKGLRVIHLDRNRLLEWPFPIPTIGYAGKILPQLETLSISYNRLGPLSKDALKGFPSLTTLDISNNNLLKISRHSFPEVGVQLRYLNLSSNLLRNFPTLILPKLQVLDLSANDLGSEGIDEKGFIGMPSLQHLHLSKNPNVMDDCIFDNDFEDDENIQLCWLKSAQDLQKLVELDIAECDIKKIYGLKGFKNLQSLNLAKNEMTTLDCQKLPPSLVHLNLRGNRLHHVANLSLSPISATLQDLDIAENPLRCDCSLFEISKQIERQPDYSDRSQYYCFAENWQHPLKSYLDSAENFCESRTEFSPTLSTLIINFVGLLITCLAVAAIFACIILKAYRAVDCKFANYSPVPQSETPVDV</sequence>
<dbReference type="InterPro" id="IPR032675">
    <property type="entry name" value="LRR_dom_sf"/>
</dbReference>
<dbReference type="InterPro" id="IPR050328">
    <property type="entry name" value="Dev_Immune_Receptor"/>
</dbReference>
<dbReference type="PANTHER" id="PTHR24373">
    <property type="entry name" value="SLIT RELATED LEUCINE-RICH REPEAT NEURONAL PROTEIN"/>
    <property type="match status" value="1"/>
</dbReference>
<dbReference type="GO" id="GO:0005615">
    <property type="term" value="C:extracellular space"/>
    <property type="evidence" value="ECO:0007669"/>
    <property type="project" value="TreeGrafter"/>
</dbReference>
<protein>
    <submittedName>
        <fullName evidence="7">LRRCT domain-containing protein</fullName>
    </submittedName>
</protein>
<organism evidence="6 7">
    <name type="scientific">Panagrolaimus superbus</name>
    <dbReference type="NCBI Taxonomy" id="310955"/>
    <lineage>
        <taxon>Eukaryota</taxon>
        <taxon>Metazoa</taxon>
        <taxon>Ecdysozoa</taxon>
        <taxon>Nematoda</taxon>
        <taxon>Chromadorea</taxon>
        <taxon>Rhabditida</taxon>
        <taxon>Tylenchina</taxon>
        <taxon>Panagrolaimomorpha</taxon>
        <taxon>Panagrolaimoidea</taxon>
        <taxon>Panagrolaimidae</taxon>
        <taxon>Panagrolaimus</taxon>
    </lineage>
</organism>
<keyword evidence="4" id="KW-1133">Transmembrane helix</keyword>
<dbReference type="PANTHER" id="PTHR24373:SF392">
    <property type="entry name" value="NEPHROCAN"/>
    <property type="match status" value="1"/>
</dbReference>
<feature type="chain" id="PRO_5037401412" evidence="5">
    <location>
        <begin position="22"/>
        <end position="707"/>
    </location>
</feature>
<keyword evidence="2 5" id="KW-0732">Signal</keyword>
<name>A0A914YGB4_9BILA</name>
<keyword evidence="4" id="KW-0812">Transmembrane</keyword>
<dbReference type="SMART" id="SM00365">
    <property type="entry name" value="LRR_SD22"/>
    <property type="match status" value="5"/>
</dbReference>
<accession>A0A914YGB4</accession>
<feature type="transmembrane region" description="Helical" evidence="4">
    <location>
        <begin position="659"/>
        <end position="682"/>
    </location>
</feature>
<dbReference type="Gene3D" id="3.80.10.10">
    <property type="entry name" value="Ribonuclease Inhibitor"/>
    <property type="match status" value="4"/>
</dbReference>
<reference evidence="7" key="1">
    <citation type="submission" date="2022-11" db="UniProtKB">
        <authorList>
            <consortium name="WormBaseParasite"/>
        </authorList>
    </citation>
    <scope>IDENTIFICATION</scope>
</reference>
<evidence type="ECO:0000313" key="6">
    <source>
        <dbReference type="Proteomes" id="UP000887577"/>
    </source>
</evidence>